<accession>A0A2J0LDC6</accession>
<organism evidence="1 2">
    <name type="scientific">Candidatus Taenaricola geysiri</name>
    <dbReference type="NCBI Taxonomy" id="1974752"/>
    <lineage>
        <taxon>Bacteria</taxon>
        <taxon>Pseudomonadati</taxon>
        <taxon>Candidatus Omnitrophota</taxon>
        <taxon>Candidatus Taenaricola</taxon>
    </lineage>
</organism>
<protein>
    <recommendedName>
        <fullName evidence="3">DUF4015 domain-containing protein</fullName>
    </recommendedName>
</protein>
<sequence length="331" mass="38081">MKLGVSYFGSRMPDDVADDMKAIRDNRCNFVVHTFSEEDMEFYPGTMEKIVKASKKEGLEVWIDPWAVGQTWGGESYSNFIAKNVDAMQKNAEGGLLPAACLNNPKYRKFMTEWTDAAIKIGADNIFWDEPHFYLYPEAEGCKGWACRCDICCDLFKKRFSKDMPVVMDDNVRLFKEDCLVDFLKFLCDYAKTKKKDIVNSMCYLPFENTSTFTDWSKVAKIASLDIIGTDPYWRKGQTEQEIVKRVGGQAERIAKLAKEYNKEGQIWILNFNIAKGREKDIELAIETTHKAGIRNIAAWSYYGTYQMSNLSSDDPKAVWQTLGRMYKKLH</sequence>
<evidence type="ECO:0000313" key="1">
    <source>
        <dbReference type="EMBL" id="PIW65861.1"/>
    </source>
</evidence>
<dbReference type="InterPro" id="IPR017853">
    <property type="entry name" value="GH"/>
</dbReference>
<reference evidence="1 2" key="1">
    <citation type="submission" date="2017-09" db="EMBL/GenBank/DDBJ databases">
        <title>Depth-based differentiation of microbial function through sediment-hosted aquifers and enrichment of novel symbionts in the deep terrestrial subsurface.</title>
        <authorList>
            <person name="Probst A.J."/>
            <person name="Ladd B."/>
            <person name="Jarett J.K."/>
            <person name="Geller-Mcgrath D.E."/>
            <person name="Sieber C.M."/>
            <person name="Emerson J.B."/>
            <person name="Anantharaman K."/>
            <person name="Thomas B.C."/>
            <person name="Malmstrom R."/>
            <person name="Stieglmeier M."/>
            <person name="Klingl A."/>
            <person name="Woyke T."/>
            <person name="Ryan C.M."/>
            <person name="Banfield J.F."/>
        </authorList>
    </citation>
    <scope>NUCLEOTIDE SEQUENCE [LARGE SCALE GENOMIC DNA]</scope>
    <source>
        <strain evidence="1">CG12_big_fil_rev_8_21_14_0_65_43_15</strain>
    </source>
</reference>
<evidence type="ECO:0008006" key="3">
    <source>
        <dbReference type="Google" id="ProtNLM"/>
    </source>
</evidence>
<dbReference type="Gene3D" id="3.20.20.80">
    <property type="entry name" value="Glycosidases"/>
    <property type="match status" value="2"/>
</dbReference>
<evidence type="ECO:0000313" key="2">
    <source>
        <dbReference type="Proteomes" id="UP000231267"/>
    </source>
</evidence>
<dbReference type="Proteomes" id="UP000231267">
    <property type="component" value="Unassembled WGS sequence"/>
</dbReference>
<gene>
    <name evidence="1" type="ORF">COW11_06410</name>
</gene>
<dbReference type="AlphaFoldDB" id="A0A2J0LDC6"/>
<proteinExistence type="predicted"/>
<dbReference type="EMBL" id="PFGP01000139">
    <property type="protein sequence ID" value="PIW65861.1"/>
    <property type="molecule type" value="Genomic_DNA"/>
</dbReference>
<name>A0A2J0LDC6_9BACT</name>
<comment type="caution">
    <text evidence="1">The sequence shown here is derived from an EMBL/GenBank/DDBJ whole genome shotgun (WGS) entry which is preliminary data.</text>
</comment>
<dbReference type="SUPFAM" id="SSF51445">
    <property type="entry name" value="(Trans)glycosidases"/>
    <property type="match status" value="1"/>
</dbReference>